<feature type="modified residue" description="4-aspartylphosphate" evidence="2">
    <location>
        <position position="80"/>
    </location>
</feature>
<dbReference type="SMART" id="SM00448">
    <property type="entry name" value="REC"/>
    <property type="match status" value="1"/>
</dbReference>
<proteinExistence type="predicted"/>
<dbReference type="Pfam" id="PF00072">
    <property type="entry name" value="Response_reg"/>
    <property type="match status" value="1"/>
</dbReference>
<reference evidence="4 5" key="1">
    <citation type="journal article" date="2015" name="Nature">
        <title>rRNA introns, odd ribosomes, and small enigmatic genomes across a large radiation of phyla.</title>
        <authorList>
            <person name="Brown C.T."/>
            <person name="Hug L.A."/>
            <person name="Thomas B.C."/>
            <person name="Sharon I."/>
            <person name="Castelle C.J."/>
            <person name="Singh A."/>
            <person name="Wilkins M.J."/>
            <person name="Williams K.H."/>
            <person name="Banfield J.F."/>
        </authorList>
    </citation>
    <scope>NUCLEOTIDE SEQUENCE [LARGE SCALE GENOMIC DNA]</scope>
</reference>
<organism evidence="4 5">
    <name type="scientific">Candidatus Kaiserbacteria bacterium GW2011_GWA2_49_19</name>
    <dbReference type="NCBI Taxonomy" id="1618669"/>
    <lineage>
        <taxon>Bacteria</taxon>
        <taxon>Candidatus Kaiseribacteriota</taxon>
    </lineage>
</organism>
<comment type="caution">
    <text evidence="4">The sequence shown here is derived from an EMBL/GenBank/DDBJ whole genome shotgun (WGS) entry which is preliminary data.</text>
</comment>
<dbReference type="GO" id="GO:0000160">
    <property type="term" value="P:phosphorelay signal transduction system"/>
    <property type="evidence" value="ECO:0007669"/>
    <property type="project" value="InterPro"/>
</dbReference>
<evidence type="ECO:0000313" key="4">
    <source>
        <dbReference type="EMBL" id="KKW08936.1"/>
    </source>
</evidence>
<evidence type="ECO:0000259" key="3">
    <source>
        <dbReference type="PROSITE" id="PS50110"/>
    </source>
</evidence>
<dbReference type="Gene3D" id="3.40.50.2300">
    <property type="match status" value="1"/>
</dbReference>
<dbReference type="AlphaFoldDB" id="A0A0G1VR48"/>
<gene>
    <name evidence="4" type="ORF">UY44_C0006G0021</name>
</gene>
<name>A0A0G1VR48_9BACT</name>
<dbReference type="EMBL" id="LCPZ01000006">
    <property type="protein sequence ID" value="KKW08936.1"/>
    <property type="molecule type" value="Genomic_DNA"/>
</dbReference>
<evidence type="ECO:0000256" key="1">
    <source>
        <dbReference type="ARBA" id="ARBA00022553"/>
    </source>
</evidence>
<evidence type="ECO:0000313" key="5">
    <source>
        <dbReference type="Proteomes" id="UP000033965"/>
    </source>
</evidence>
<evidence type="ECO:0000256" key="2">
    <source>
        <dbReference type="PROSITE-ProRule" id="PRU00169"/>
    </source>
</evidence>
<dbReference type="CDD" id="cd00156">
    <property type="entry name" value="REC"/>
    <property type="match status" value="1"/>
</dbReference>
<dbReference type="PROSITE" id="PS50110">
    <property type="entry name" value="RESPONSE_REGULATORY"/>
    <property type="match status" value="1"/>
</dbReference>
<dbReference type="InterPro" id="IPR001789">
    <property type="entry name" value="Sig_transdc_resp-reg_receiver"/>
</dbReference>
<sequence>MKRKLHDVENWTDGMAREIDSGTKMKWMKKILVIEDDEQDRKSILRVLKKAGFEEIASCETGREGIVMAECLRPDLVIVDTVLPDLDGFVVANEINAIQDLTVKIILCTGFSDAYDPFMAQLAGADNYMMKIAGFKNLLERVEELLAHTS</sequence>
<keyword evidence="1 2" id="KW-0597">Phosphoprotein</keyword>
<accession>A0A0G1VR48</accession>
<dbReference type="SUPFAM" id="SSF52172">
    <property type="entry name" value="CheY-like"/>
    <property type="match status" value="1"/>
</dbReference>
<dbReference type="Proteomes" id="UP000033965">
    <property type="component" value="Unassembled WGS sequence"/>
</dbReference>
<dbReference type="PANTHER" id="PTHR44591">
    <property type="entry name" value="STRESS RESPONSE REGULATOR PROTEIN 1"/>
    <property type="match status" value="1"/>
</dbReference>
<feature type="domain" description="Response regulatory" evidence="3">
    <location>
        <begin position="30"/>
        <end position="146"/>
    </location>
</feature>
<protein>
    <submittedName>
        <fullName evidence="4">Transcriptional regulatory protein</fullName>
    </submittedName>
</protein>
<dbReference type="PANTHER" id="PTHR44591:SF3">
    <property type="entry name" value="RESPONSE REGULATORY DOMAIN-CONTAINING PROTEIN"/>
    <property type="match status" value="1"/>
</dbReference>
<dbReference type="InterPro" id="IPR011006">
    <property type="entry name" value="CheY-like_superfamily"/>
</dbReference>
<dbReference type="InterPro" id="IPR050595">
    <property type="entry name" value="Bact_response_regulator"/>
</dbReference>